<dbReference type="OrthoDB" id="113577at2"/>
<feature type="repeat" description="TPR" evidence="3">
    <location>
        <begin position="387"/>
        <end position="420"/>
    </location>
</feature>
<dbReference type="Pfam" id="PF14559">
    <property type="entry name" value="TPR_19"/>
    <property type="match status" value="1"/>
</dbReference>
<dbReference type="Gene3D" id="1.25.40.10">
    <property type="entry name" value="Tetratricopeptide repeat domain"/>
    <property type="match status" value="3"/>
</dbReference>
<sequence>MSPVSKAAVLLLCCVPLTLHGQTTAKQAVHPATCSLSPADAALARNALESYNKGDLEQAKPQLIKLAQTYPCQTELQAAAGMALADSGDNAGALPFLEHAHTQNRNDAAIAFNLGVAVMKSGNTKRAEEIFSNLVKRAPAKPDYHLALAEVQMQREEFAAAAASFEKANAALRAVNAPVSLDMRIDWATALLKNGQPAKAKDLLADPEPLKSAPAQEILAESEEKAGNYTEAVKHFQLAAQLDPSESMIFGFGNEMLQHWSFGSAIDIFKYGVSKYPSSELLQMGLGIAYFGNHSYDLAAQPFQSVLQRSPQNATAAELLGRSCEVASSASVAGCDTLQAFADAHPENAMASLYAASSILHQATDTRDTARAESLLQHSLKADPRLADAWYELGVLQHSRNQWDESAASLEHAVELRPAFPEAHYRLSRAYARLGKGDKAQAEIALQQKYAQQTKDENNRRMQEVITFLTAKN</sequence>
<reference evidence="5 6" key="1">
    <citation type="submission" date="2019-08" db="EMBL/GenBank/DDBJ databases">
        <title>Complete genome sequence of Terriglobus albidus strain ORNL.</title>
        <authorList>
            <person name="Podar M."/>
        </authorList>
    </citation>
    <scope>NUCLEOTIDE SEQUENCE [LARGE SCALE GENOMIC DNA]</scope>
    <source>
        <strain evidence="5 6">ORNL</strain>
    </source>
</reference>
<keyword evidence="6" id="KW-1185">Reference proteome</keyword>
<evidence type="ECO:0000256" key="2">
    <source>
        <dbReference type="ARBA" id="ARBA00022803"/>
    </source>
</evidence>
<feature type="chain" id="PRO_5023138198" evidence="4">
    <location>
        <begin position="22"/>
        <end position="473"/>
    </location>
</feature>
<dbReference type="Proteomes" id="UP000321820">
    <property type="component" value="Chromosome"/>
</dbReference>
<keyword evidence="4" id="KW-0732">Signal</keyword>
<dbReference type="AlphaFoldDB" id="A0A5B9EDZ2"/>
<organism evidence="5 6">
    <name type="scientific">Terriglobus albidus</name>
    <dbReference type="NCBI Taxonomy" id="1592106"/>
    <lineage>
        <taxon>Bacteria</taxon>
        <taxon>Pseudomonadati</taxon>
        <taxon>Acidobacteriota</taxon>
        <taxon>Terriglobia</taxon>
        <taxon>Terriglobales</taxon>
        <taxon>Acidobacteriaceae</taxon>
        <taxon>Terriglobus</taxon>
    </lineage>
</organism>
<evidence type="ECO:0000313" key="5">
    <source>
        <dbReference type="EMBL" id="QEE30242.1"/>
    </source>
</evidence>
<keyword evidence="1" id="KW-0677">Repeat</keyword>
<dbReference type="SUPFAM" id="SSF48452">
    <property type="entry name" value="TPR-like"/>
    <property type="match status" value="1"/>
</dbReference>
<feature type="repeat" description="TPR" evidence="3">
    <location>
        <begin position="108"/>
        <end position="141"/>
    </location>
</feature>
<feature type="repeat" description="TPR" evidence="3">
    <location>
        <begin position="213"/>
        <end position="246"/>
    </location>
</feature>
<evidence type="ECO:0000256" key="1">
    <source>
        <dbReference type="ARBA" id="ARBA00022737"/>
    </source>
</evidence>
<gene>
    <name evidence="5" type="ORF">FTW19_21020</name>
</gene>
<feature type="signal peptide" evidence="4">
    <location>
        <begin position="1"/>
        <end position="21"/>
    </location>
</feature>
<dbReference type="InterPro" id="IPR019734">
    <property type="entry name" value="TPR_rpt"/>
</dbReference>
<dbReference type="InterPro" id="IPR051012">
    <property type="entry name" value="CellSynth/LPSAsmb/PSIAsmb"/>
</dbReference>
<dbReference type="PROSITE" id="PS50005">
    <property type="entry name" value="TPR"/>
    <property type="match status" value="4"/>
</dbReference>
<dbReference type="KEGG" id="talb:FTW19_21020"/>
<accession>A0A5B9EDZ2</accession>
<dbReference type="PANTHER" id="PTHR45586:SF14">
    <property type="entry name" value="TETRATRICOPEPTIDE TPR_2 REPEAT PROTEIN"/>
    <property type="match status" value="1"/>
</dbReference>
<proteinExistence type="predicted"/>
<name>A0A5B9EDZ2_9BACT</name>
<feature type="repeat" description="TPR" evidence="3">
    <location>
        <begin position="280"/>
        <end position="313"/>
    </location>
</feature>
<dbReference type="InterPro" id="IPR011990">
    <property type="entry name" value="TPR-like_helical_dom_sf"/>
</dbReference>
<evidence type="ECO:0000313" key="6">
    <source>
        <dbReference type="Proteomes" id="UP000321820"/>
    </source>
</evidence>
<dbReference type="RefSeq" id="WP_147649511.1">
    <property type="nucleotide sequence ID" value="NZ_CP042806.1"/>
</dbReference>
<dbReference type="Pfam" id="PF13414">
    <property type="entry name" value="TPR_11"/>
    <property type="match status" value="1"/>
</dbReference>
<keyword evidence="2 3" id="KW-0802">TPR repeat</keyword>
<evidence type="ECO:0000256" key="3">
    <source>
        <dbReference type="PROSITE-ProRule" id="PRU00339"/>
    </source>
</evidence>
<evidence type="ECO:0000256" key="4">
    <source>
        <dbReference type="SAM" id="SignalP"/>
    </source>
</evidence>
<dbReference type="Pfam" id="PF13432">
    <property type="entry name" value="TPR_16"/>
    <property type="match status" value="2"/>
</dbReference>
<protein>
    <submittedName>
        <fullName evidence="5">Tetratricopeptide repeat protein</fullName>
    </submittedName>
</protein>
<dbReference type="PANTHER" id="PTHR45586">
    <property type="entry name" value="TPR REPEAT-CONTAINING PROTEIN PA4667"/>
    <property type="match status" value="1"/>
</dbReference>
<dbReference type="SMART" id="SM00028">
    <property type="entry name" value="TPR"/>
    <property type="match status" value="7"/>
</dbReference>
<dbReference type="EMBL" id="CP042806">
    <property type="protein sequence ID" value="QEE30242.1"/>
    <property type="molecule type" value="Genomic_DNA"/>
</dbReference>